<gene>
    <name evidence="1" type="ORF">B5E41_15125</name>
</gene>
<dbReference type="EMBL" id="MXPU01000009">
    <property type="protein sequence ID" value="OWO94163.1"/>
    <property type="molecule type" value="Genomic_DNA"/>
</dbReference>
<name>A0A246DUU5_9HYPH</name>
<proteinExistence type="predicted"/>
<protein>
    <submittedName>
        <fullName evidence="1">Uncharacterized protein</fullName>
    </submittedName>
</protein>
<accession>A0A246DUU5</accession>
<dbReference type="AlphaFoldDB" id="A0A246DUU5"/>
<organism evidence="1 2">
    <name type="scientific">Rhizobium esperanzae</name>
    <dbReference type="NCBI Taxonomy" id="1967781"/>
    <lineage>
        <taxon>Bacteria</taxon>
        <taxon>Pseudomonadati</taxon>
        <taxon>Pseudomonadota</taxon>
        <taxon>Alphaproteobacteria</taxon>
        <taxon>Hyphomicrobiales</taxon>
        <taxon>Rhizobiaceae</taxon>
        <taxon>Rhizobium/Agrobacterium group</taxon>
        <taxon>Rhizobium</taxon>
    </lineage>
</organism>
<reference evidence="1 2" key="1">
    <citation type="submission" date="2017-03" db="EMBL/GenBank/DDBJ databases">
        <title>Genome of strain Rhizobium sp. CNPSo 668.</title>
        <authorList>
            <person name="Ribeiro R."/>
        </authorList>
    </citation>
    <scope>NUCLEOTIDE SEQUENCE [LARGE SCALE GENOMIC DNA]</scope>
    <source>
        <strain evidence="1 2">CNPSo 668</strain>
    </source>
</reference>
<comment type="caution">
    <text evidence="1">The sequence shown here is derived from an EMBL/GenBank/DDBJ whole genome shotgun (WGS) entry which is preliminary data.</text>
</comment>
<evidence type="ECO:0000313" key="1">
    <source>
        <dbReference type="EMBL" id="OWO94163.1"/>
    </source>
</evidence>
<dbReference type="Proteomes" id="UP000197269">
    <property type="component" value="Unassembled WGS sequence"/>
</dbReference>
<evidence type="ECO:0000313" key="2">
    <source>
        <dbReference type="Proteomes" id="UP000197269"/>
    </source>
</evidence>
<sequence length="80" mass="8673">MFGRCGVTRVRRLVCASEIPAFEKTLVDRLCGEVVDIGLAVIEELDGGAAQDLAAVFAHRDAEMAIPAHHSLRQASEILR</sequence>